<dbReference type="STRING" id="538381.GCA_001696535_01110"/>
<proteinExistence type="predicted"/>
<gene>
    <name evidence="3" type="ORF">SAMN05421512_10128</name>
</gene>
<dbReference type="Pfam" id="PF00012">
    <property type="entry name" value="HSP70"/>
    <property type="match status" value="2"/>
</dbReference>
<evidence type="ECO:0000313" key="4">
    <source>
        <dbReference type="Proteomes" id="UP000219331"/>
    </source>
</evidence>
<dbReference type="Proteomes" id="UP000219331">
    <property type="component" value="Unassembled WGS sequence"/>
</dbReference>
<evidence type="ECO:0000256" key="1">
    <source>
        <dbReference type="ARBA" id="ARBA00022741"/>
    </source>
</evidence>
<dbReference type="InterPro" id="IPR042054">
    <property type="entry name" value="YegD-like"/>
</dbReference>
<evidence type="ECO:0000313" key="3">
    <source>
        <dbReference type="EMBL" id="SOB89120.1"/>
    </source>
</evidence>
<reference evidence="3 4" key="1">
    <citation type="submission" date="2017-08" db="EMBL/GenBank/DDBJ databases">
        <authorList>
            <person name="de Groot N.N."/>
        </authorList>
    </citation>
    <scope>NUCLEOTIDE SEQUENCE [LARGE SCALE GENOMIC DNA]</scope>
    <source>
        <strain evidence="3 4">USBA 352</strain>
    </source>
</reference>
<protein>
    <submittedName>
        <fullName evidence="3">Hypothetical chaperone protein</fullName>
    </submittedName>
</protein>
<dbReference type="EMBL" id="OBML01000001">
    <property type="protein sequence ID" value="SOB89120.1"/>
    <property type="molecule type" value="Genomic_DNA"/>
</dbReference>
<dbReference type="CDD" id="cd10231">
    <property type="entry name" value="ASKHA_NBD_HSP70_YegD-like"/>
    <property type="match status" value="1"/>
</dbReference>
<dbReference type="SUPFAM" id="SSF53067">
    <property type="entry name" value="Actin-like ATPase domain"/>
    <property type="match status" value="2"/>
</dbReference>
<keyword evidence="1" id="KW-0547">Nucleotide-binding</keyword>
<dbReference type="Gene3D" id="3.90.640.10">
    <property type="entry name" value="Actin, Chain A, domain 4"/>
    <property type="match status" value="2"/>
</dbReference>
<name>A0A285R4U4_9HYPH</name>
<dbReference type="GO" id="GO:0140662">
    <property type="term" value="F:ATP-dependent protein folding chaperone"/>
    <property type="evidence" value="ECO:0007669"/>
    <property type="project" value="InterPro"/>
</dbReference>
<dbReference type="GO" id="GO:0005524">
    <property type="term" value="F:ATP binding"/>
    <property type="evidence" value="ECO:0007669"/>
    <property type="project" value="UniProtKB-KW"/>
</dbReference>
<dbReference type="InterPro" id="IPR043129">
    <property type="entry name" value="ATPase_NBD"/>
</dbReference>
<dbReference type="OrthoDB" id="9807934at2"/>
<keyword evidence="4" id="KW-1185">Reference proteome</keyword>
<dbReference type="PANTHER" id="PTHR19375">
    <property type="entry name" value="HEAT SHOCK PROTEIN 70KDA"/>
    <property type="match status" value="1"/>
</dbReference>
<sequence>MTSLRPCGIDFGTSNSTASLLQGDGTARLLPLEGDSVVLPSTIFFSFEDTHVRFGRDAVATYVEGIEGRLMRALKSVLGSSTMSEKTTIRAQRWTFGEIIGLFLSQVKHRAEQAAGHAFEEVVLGRPVRFVDENDEADKRAEAELEAIARKAGFSSVAFQFEPIAAALDYERAVTREELAVIVDLGGGTSDFAVVRVSPERRTKTDRREDILASTGIHIGGTDFDRLLSLSRVMPELGYRSPSRDPRRDLPNWAYFELATWHRINFLYAPQIDTRLKDLRQDAARPELVDRLMSVVSERQGHALAGAVEAAKIALSHEELYRLAFPLRGGALDVDVSRDDLIEAISQAVAGVEGALSGCLEQAGVAAEDISSVFLTGGSASVPFVRERLTGLLPGARVVQGDVFGSVGAGLALDAARKYGSG</sequence>
<dbReference type="RefSeq" id="WP_097173526.1">
    <property type="nucleotide sequence ID" value="NZ_OBML01000001.1"/>
</dbReference>
<accession>A0A285R4U4</accession>
<dbReference type="Gene3D" id="3.30.420.40">
    <property type="match status" value="3"/>
</dbReference>
<keyword evidence="2" id="KW-0067">ATP-binding</keyword>
<organism evidence="3 4">
    <name type="scientific">Stappia indica</name>
    <dbReference type="NCBI Taxonomy" id="538381"/>
    <lineage>
        <taxon>Bacteria</taxon>
        <taxon>Pseudomonadati</taxon>
        <taxon>Pseudomonadota</taxon>
        <taxon>Alphaproteobacteria</taxon>
        <taxon>Hyphomicrobiales</taxon>
        <taxon>Stappiaceae</taxon>
        <taxon>Stappia</taxon>
    </lineage>
</organism>
<dbReference type="InterPro" id="IPR013126">
    <property type="entry name" value="Hsp_70_fam"/>
</dbReference>
<dbReference type="AlphaFoldDB" id="A0A285R4U4"/>
<evidence type="ECO:0000256" key="2">
    <source>
        <dbReference type="ARBA" id="ARBA00022840"/>
    </source>
</evidence>